<dbReference type="InterPro" id="IPR019734">
    <property type="entry name" value="TPR_rpt"/>
</dbReference>
<feature type="domain" description="Glycosyltransferase 2-like" evidence="2">
    <location>
        <begin position="12"/>
        <end position="177"/>
    </location>
</feature>
<proteinExistence type="predicted"/>
<sequence>MTAAKPRRYLVSAIVSTYNAERFLRGKLEDLEAQTIAPELEIIVIDSASPGNERAIVEEFQGRYDNIRYLRTDRRETVYQAWNRGIRMAKGEFLANANTDDRLRKDAYEVLVRALRERPECMVAYPDMRITNVENGTFERHQRLGFRDWPEFDRLDLLELCCVGPFPLWRRSLHDDIGYFDERFKSAADYEFWLRAALRHEFVHVPEFLGLYWLSEETVSRRGDLPTLEYMEVQREYRDRYARFAPAPVELQPDQWQEFEALAARVEAGEPGVCPELERFSKRHPRAPRFHLEAARIFYKKGEIGHARKYFEKAAIIAPGCDTYRDSLLSFLKTELYQALQHQTAFLTADPDDLEAHLCAGMILILMERYQAALPHYRRALEVNPDCAPARENVAFLERELRPKVRPLTSIVVLAGDDAACTLECLESVERHTPEPHEVVLVARGGDAAALARMQEFCTGRATHLFIDCGERSAAAAFGAGLHEATGRELVLVQGDVVVTRGWLSRMLEALTREPGAALCGPITNLAHGAQGSGRLTYRTLAELDRCADDFADARYGRRIAVPRLAGFCLLFPRELLDEVGAPDGSFASDAWADDFCLRAWLEGYGCVAAGDVFVHRYGSRDEALLMRREAPLLDRKWEPGAIEPGIAARLVRRRAELEGVRLAQAGRLRQAVDLLIEQGVRLADGDPSPYLVLARVLAEAGRHGDALEVLGQAPPGDAPATHLLRVECHRALGERDRALAELERALLLAPALPEVAALQGALALEGGETERAEELLRDALVADPGCARAYPLLAGIMWERGEREQGLMLAERGFVLNPLELAALSRYHDYATALDALPREEERLREAISLYPDHKGLCYGLIELLIRSARHGEAIREIERAAARFGLDEAGIDAALEIRVLAGDPPPAARGAGSVSLCMIVKNEEHNLAAALDSVRGLADELVVVDTGSTDRTRDIARIFGARLFDFPWTGSFAEARNFSLARAAADWILVLDADEVLAHDDLAPLADLAARGEKVAWSFTTRNYTDEIARRGWVANCGEYPDQERGLGWTPSDKVRLFPNLPGLCFEGAVHELLEPALVRAEVPIHACDVPVHHYGKLDQASCRAKQELYYRLGVQKLEESGASHEAVAELARQATELGLYREAEELWHRLLRDKPDHAEAWFNLGYIYLTCGDYGRAKAHALKGAELAPELKEAAFNLAKCELYLGDTGTALARCRDMLRTWPDYPAARSLHAVCLLLEGERAAGEAEVARLAAQHFDCSDFLNEYAAGLMRGAQGHLAAPLTELAAQLQAGRRP</sequence>
<evidence type="ECO:0000313" key="4">
    <source>
        <dbReference type="Proteomes" id="UP000683557"/>
    </source>
</evidence>
<reference evidence="3 4" key="1">
    <citation type="submission" date="2021-06" db="EMBL/GenBank/DDBJ databases">
        <title>Gemonas diversity in paddy soil.</title>
        <authorList>
            <person name="Liu G."/>
        </authorList>
    </citation>
    <scope>NUCLEOTIDE SEQUENCE [LARGE SCALE GENOMIC DNA]</scope>
    <source>
        <strain evidence="3 4">RG10</strain>
    </source>
</reference>
<dbReference type="PANTHER" id="PTHR43685:SF11">
    <property type="entry name" value="GLYCOSYLTRANSFERASE TAGX-RELATED"/>
    <property type="match status" value="1"/>
</dbReference>
<gene>
    <name evidence="3" type="ORF">KP004_00135</name>
</gene>
<feature type="domain" description="Glycosyltransferase 2-like" evidence="2">
    <location>
        <begin position="917"/>
        <end position="1066"/>
    </location>
</feature>
<dbReference type="InterPro" id="IPR050834">
    <property type="entry name" value="Glycosyltransf_2"/>
</dbReference>
<dbReference type="GO" id="GO:0016757">
    <property type="term" value="F:glycosyltransferase activity"/>
    <property type="evidence" value="ECO:0007669"/>
    <property type="project" value="UniProtKB-KW"/>
</dbReference>
<dbReference type="PANTHER" id="PTHR43685">
    <property type="entry name" value="GLYCOSYLTRANSFERASE"/>
    <property type="match status" value="1"/>
</dbReference>
<keyword evidence="1" id="KW-0802">TPR repeat</keyword>
<dbReference type="EMBL" id="CP076723">
    <property type="protein sequence ID" value="QWV93636.1"/>
    <property type="molecule type" value="Genomic_DNA"/>
</dbReference>
<dbReference type="CDD" id="cd02511">
    <property type="entry name" value="Beta4Glucosyltransferase"/>
    <property type="match status" value="1"/>
</dbReference>
<protein>
    <submittedName>
        <fullName evidence="3">Glycosyltransferase</fullName>
        <ecNumber evidence="3">2.4.-.-</ecNumber>
    </submittedName>
</protein>
<evidence type="ECO:0000256" key="1">
    <source>
        <dbReference type="PROSITE-ProRule" id="PRU00339"/>
    </source>
</evidence>
<dbReference type="Pfam" id="PF13181">
    <property type="entry name" value="TPR_8"/>
    <property type="match status" value="1"/>
</dbReference>
<keyword evidence="3" id="KW-0808">Transferase</keyword>
<feature type="domain" description="Glycosyltransferase 2-like" evidence="2">
    <location>
        <begin position="410"/>
        <end position="578"/>
    </location>
</feature>
<name>A0ABX8J6K1_9BACT</name>
<dbReference type="RefSeq" id="WP_216800392.1">
    <property type="nucleotide sequence ID" value="NZ_CP076723.1"/>
</dbReference>
<keyword evidence="4" id="KW-1185">Reference proteome</keyword>
<evidence type="ECO:0000259" key="2">
    <source>
        <dbReference type="Pfam" id="PF00535"/>
    </source>
</evidence>
<dbReference type="EC" id="2.4.-.-" evidence="3"/>
<dbReference type="PROSITE" id="PS50005">
    <property type="entry name" value="TPR"/>
    <property type="match status" value="2"/>
</dbReference>
<organism evidence="3 4">
    <name type="scientific">Geomonas oryzisoli</name>
    <dbReference type="NCBI Taxonomy" id="2847992"/>
    <lineage>
        <taxon>Bacteria</taxon>
        <taxon>Pseudomonadati</taxon>
        <taxon>Thermodesulfobacteriota</taxon>
        <taxon>Desulfuromonadia</taxon>
        <taxon>Geobacterales</taxon>
        <taxon>Geobacteraceae</taxon>
        <taxon>Geomonas</taxon>
    </lineage>
</organism>
<keyword evidence="3" id="KW-0328">Glycosyltransferase</keyword>
<feature type="repeat" description="TPR" evidence="1">
    <location>
        <begin position="354"/>
        <end position="387"/>
    </location>
</feature>
<feature type="repeat" description="TPR" evidence="1">
    <location>
        <begin position="1161"/>
        <end position="1194"/>
    </location>
</feature>
<dbReference type="Proteomes" id="UP000683557">
    <property type="component" value="Chromosome"/>
</dbReference>
<evidence type="ECO:0000313" key="3">
    <source>
        <dbReference type="EMBL" id="QWV93636.1"/>
    </source>
</evidence>
<dbReference type="SMART" id="SM00028">
    <property type="entry name" value="TPR"/>
    <property type="match status" value="6"/>
</dbReference>
<dbReference type="Pfam" id="PF13432">
    <property type="entry name" value="TPR_16"/>
    <property type="match status" value="2"/>
</dbReference>
<accession>A0ABX8J6K1</accession>
<dbReference type="InterPro" id="IPR001173">
    <property type="entry name" value="Glyco_trans_2-like"/>
</dbReference>
<dbReference type="Pfam" id="PF00535">
    <property type="entry name" value="Glycos_transf_2"/>
    <property type="match status" value="3"/>
</dbReference>